<evidence type="ECO:0000256" key="11">
    <source>
        <dbReference type="ARBA" id="ARBA00023136"/>
    </source>
</evidence>
<evidence type="ECO:0000256" key="4">
    <source>
        <dbReference type="ARBA" id="ARBA00022670"/>
    </source>
</evidence>
<evidence type="ECO:0000313" key="13">
    <source>
        <dbReference type="EMBL" id="MBP1858413.1"/>
    </source>
</evidence>
<evidence type="ECO:0000256" key="3">
    <source>
        <dbReference type="ARBA" id="ARBA00004479"/>
    </source>
</evidence>
<keyword evidence="14" id="KW-1185">Reference proteome</keyword>
<dbReference type="PANTHER" id="PTHR31120:SF6">
    <property type="entry name" value="METALLOPROTEASE TIKI HOMOLOG"/>
    <property type="match status" value="1"/>
</dbReference>
<keyword evidence="8" id="KW-0378">Hydrolase</keyword>
<comment type="subcellular location">
    <subcellularLocation>
        <location evidence="3">Membrane</location>
        <topology evidence="3">Single-pass type I membrane protein</topology>
    </subcellularLocation>
</comment>
<keyword evidence="12" id="KW-0325">Glycoprotein</keyword>
<reference evidence="13 14" key="1">
    <citation type="submission" date="2021-03" db="EMBL/GenBank/DDBJ databases">
        <title>Genomic Encyclopedia of Type Strains, Phase IV (KMG-IV): sequencing the most valuable type-strain genomes for metagenomic binning, comparative biology and taxonomic classification.</title>
        <authorList>
            <person name="Goeker M."/>
        </authorList>
    </citation>
    <scope>NUCLEOTIDE SEQUENCE [LARGE SCALE GENOMIC DNA]</scope>
    <source>
        <strain evidence="13 14">DSM 26427</strain>
    </source>
</reference>
<evidence type="ECO:0000256" key="10">
    <source>
        <dbReference type="ARBA" id="ARBA00023049"/>
    </source>
</evidence>
<sequence>MQPLFQIDCLRVVMYPCLSHFHVREFSRTARGLLANVACILLIPLAFVLPAHADEPPVCAGKNLLAEMERSDPQALADLRKQAAETPNGKGIFWKIERTGVEPSYLLGTMHITDPRVVLTPEEAWAPFDHADTIALELENLEPMDIARALLSRPELTMLTDGTSVKTLLNSEEVSRLEIALKQRGIPLFAVAKMKPWMLLMHISLPACEKRRAAAGLAPLDLALIRIAQDLDKTVVGLETAVEQMEAMNAVDSAPLLRTVLQQLEADDKLDDMFATMTDMYLDGDTGMFIPLSYHVLGTTASEDAGYADFMKYMITDRNIRMAERAAPLLDDGNAFIAVGAMHLIGEQGLVELFRKQGYTLTRLH</sequence>
<comment type="caution">
    <text evidence="13">The sequence shown here is derived from an EMBL/GenBank/DDBJ whole genome shotgun (WGS) entry which is preliminary data.</text>
</comment>
<comment type="cofactor">
    <cofactor evidence="2">
        <name>Co(2+)</name>
        <dbReference type="ChEBI" id="CHEBI:48828"/>
    </cofactor>
</comment>
<keyword evidence="10" id="KW-0482">Metalloprotease</keyword>
<evidence type="ECO:0000313" key="14">
    <source>
        <dbReference type="Proteomes" id="UP000823786"/>
    </source>
</evidence>
<evidence type="ECO:0000256" key="12">
    <source>
        <dbReference type="ARBA" id="ARBA00023180"/>
    </source>
</evidence>
<gene>
    <name evidence="13" type="ORF">J2Z75_001921</name>
</gene>
<keyword evidence="7" id="KW-0732">Signal</keyword>
<name>A0ABS4EKD4_9HYPH</name>
<evidence type="ECO:0000256" key="6">
    <source>
        <dbReference type="ARBA" id="ARBA00022723"/>
    </source>
</evidence>
<evidence type="ECO:0000256" key="8">
    <source>
        <dbReference type="ARBA" id="ARBA00022801"/>
    </source>
</evidence>
<keyword evidence="11" id="KW-0472">Membrane</keyword>
<keyword evidence="5" id="KW-0812">Transmembrane</keyword>
<dbReference type="CDD" id="cd14789">
    <property type="entry name" value="Tiki"/>
    <property type="match status" value="1"/>
</dbReference>
<dbReference type="RefSeq" id="WP_209851037.1">
    <property type="nucleotide sequence ID" value="NZ_JAGGJV010000003.1"/>
</dbReference>
<accession>A0ABS4EKD4</accession>
<evidence type="ECO:0000256" key="9">
    <source>
        <dbReference type="ARBA" id="ARBA00022989"/>
    </source>
</evidence>
<comment type="cofactor">
    <cofactor evidence="1">
        <name>Mn(2+)</name>
        <dbReference type="ChEBI" id="CHEBI:29035"/>
    </cofactor>
</comment>
<dbReference type="PANTHER" id="PTHR31120">
    <property type="entry name" value="METALLOPROTEASE TIKI"/>
    <property type="match status" value="1"/>
</dbReference>
<keyword evidence="9" id="KW-1133">Transmembrane helix</keyword>
<organism evidence="13 14">
    <name type="scientific">Rhizobium herbae</name>
    <dbReference type="NCBI Taxonomy" id="508661"/>
    <lineage>
        <taxon>Bacteria</taxon>
        <taxon>Pseudomonadati</taxon>
        <taxon>Pseudomonadota</taxon>
        <taxon>Alphaproteobacteria</taxon>
        <taxon>Hyphomicrobiales</taxon>
        <taxon>Rhizobiaceae</taxon>
        <taxon>Rhizobium/Agrobacterium group</taxon>
        <taxon>Rhizobium</taxon>
    </lineage>
</organism>
<evidence type="ECO:0000256" key="2">
    <source>
        <dbReference type="ARBA" id="ARBA00001941"/>
    </source>
</evidence>
<evidence type="ECO:0000256" key="5">
    <source>
        <dbReference type="ARBA" id="ARBA00022692"/>
    </source>
</evidence>
<dbReference type="InterPro" id="IPR002816">
    <property type="entry name" value="TraB/PrgY/GumN_fam"/>
</dbReference>
<keyword evidence="6" id="KW-0479">Metal-binding</keyword>
<proteinExistence type="predicted"/>
<evidence type="ECO:0000256" key="7">
    <source>
        <dbReference type="ARBA" id="ARBA00022729"/>
    </source>
</evidence>
<dbReference type="EMBL" id="JAGGJV010000003">
    <property type="protein sequence ID" value="MBP1858413.1"/>
    <property type="molecule type" value="Genomic_DNA"/>
</dbReference>
<dbReference type="Proteomes" id="UP000823786">
    <property type="component" value="Unassembled WGS sequence"/>
</dbReference>
<keyword evidence="4" id="KW-0645">Protease</keyword>
<protein>
    <submittedName>
        <fullName evidence="13">Uncharacterized protein YbaP (TraB family)</fullName>
    </submittedName>
</protein>
<dbReference type="InterPro" id="IPR040230">
    <property type="entry name" value="TIKI1/2-like"/>
</dbReference>
<evidence type="ECO:0000256" key="1">
    <source>
        <dbReference type="ARBA" id="ARBA00001936"/>
    </source>
</evidence>
<dbReference type="Pfam" id="PF01963">
    <property type="entry name" value="TraB_PrgY_gumN"/>
    <property type="match status" value="1"/>
</dbReference>